<evidence type="ECO:0000313" key="2">
    <source>
        <dbReference type="EMBL" id="KAK8073978.1"/>
    </source>
</evidence>
<accession>A0ABR1VRV5</accession>
<name>A0ABR1VRV5_9PEZI</name>
<keyword evidence="1" id="KW-0472">Membrane</keyword>
<feature type="transmembrane region" description="Helical" evidence="1">
    <location>
        <begin position="77"/>
        <end position="98"/>
    </location>
</feature>
<evidence type="ECO:0000256" key="1">
    <source>
        <dbReference type="SAM" id="Phobius"/>
    </source>
</evidence>
<evidence type="ECO:0000313" key="3">
    <source>
        <dbReference type="Proteomes" id="UP001480595"/>
    </source>
</evidence>
<organism evidence="2 3">
    <name type="scientific">Apiospora phragmitis</name>
    <dbReference type="NCBI Taxonomy" id="2905665"/>
    <lineage>
        <taxon>Eukaryota</taxon>
        <taxon>Fungi</taxon>
        <taxon>Dikarya</taxon>
        <taxon>Ascomycota</taxon>
        <taxon>Pezizomycotina</taxon>
        <taxon>Sordariomycetes</taxon>
        <taxon>Xylariomycetidae</taxon>
        <taxon>Amphisphaeriales</taxon>
        <taxon>Apiosporaceae</taxon>
        <taxon>Apiospora</taxon>
    </lineage>
</organism>
<dbReference type="EMBL" id="JAQQWL010000005">
    <property type="protein sequence ID" value="KAK8073978.1"/>
    <property type="molecule type" value="Genomic_DNA"/>
</dbReference>
<comment type="caution">
    <text evidence="2">The sequence shown here is derived from an EMBL/GenBank/DDBJ whole genome shotgun (WGS) entry which is preliminary data.</text>
</comment>
<sequence>MDLVPPISRHEFYRRFYICFEPTKRYHLHHTCKVLRGHSHDVLDRLPKRTQELELGGGKREQFWGLYGQEIVSLQRVLVYNAVCLLPVLAFVFAWLFGLGSATDLQSAGVPIGIMTALLSLFWSLFLGSLQFGRSH</sequence>
<keyword evidence="1" id="KW-1133">Transmembrane helix</keyword>
<dbReference type="Proteomes" id="UP001480595">
    <property type="component" value="Unassembled WGS sequence"/>
</dbReference>
<protein>
    <submittedName>
        <fullName evidence="2">Uncharacterized protein</fullName>
    </submittedName>
</protein>
<dbReference type="RefSeq" id="XP_066718453.1">
    <property type="nucleotide sequence ID" value="XM_066856286.1"/>
</dbReference>
<gene>
    <name evidence="2" type="ORF">PG994_004877</name>
</gene>
<dbReference type="GeneID" id="92089349"/>
<reference evidence="2 3" key="1">
    <citation type="submission" date="2023-01" db="EMBL/GenBank/DDBJ databases">
        <title>Analysis of 21 Apiospora genomes using comparative genomics revels a genus with tremendous synthesis potential of carbohydrate active enzymes and secondary metabolites.</title>
        <authorList>
            <person name="Sorensen T."/>
        </authorList>
    </citation>
    <scope>NUCLEOTIDE SEQUENCE [LARGE SCALE GENOMIC DNA]</scope>
    <source>
        <strain evidence="2 3">CBS 135458</strain>
    </source>
</reference>
<keyword evidence="1" id="KW-0812">Transmembrane</keyword>
<feature type="transmembrane region" description="Helical" evidence="1">
    <location>
        <begin position="110"/>
        <end position="130"/>
    </location>
</feature>
<proteinExistence type="predicted"/>
<keyword evidence="3" id="KW-1185">Reference proteome</keyword>